<comment type="caution">
    <text evidence="2">The sequence shown here is derived from an EMBL/GenBank/DDBJ whole genome shotgun (WGS) entry which is preliminary data.</text>
</comment>
<proteinExistence type="predicted"/>
<dbReference type="OrthoDB" id="9342870at2"/>
<sequence length="69" mass="7419">MSVKKMGSRLAQGVRQIKVQQNGEQPDMDPASVPVIPVAKMKSARVAVKPVSAKAGESSVLHPNRVWPD</sequence>
<protein>
    <submittedName>
        <fullName evidence="2">Uncharacterized protein</fullName>
    </submittedName>
</protein>
<gene>
    <name evidence="2" type="ORF">FEMY_02360</name>
</gene>
<evidence type="ECO:0000313" key="3">
    <source>
        <dbReference type="Proteomes" id="UP000075653"/>
    </source>
</evidence>
<name>A0A149W120_9PROT</name>
<accession>A0A149W120</accession>
<evidence type="ECO:0000256" key="1">
    <source>
        <dbReference type="SAM" id="MobiDB-lite"/>
    </source>
</evidence>
<feature type="region of interest" description="Disordered" evidence="1">
    <location>
        <begin position="50"/>
        <end position="69"/>
    </location>
</feature>
<dbReference type="AlphaFoldDB" id="A0A149W120"/>
<evidence type="ECO:0000313" key="2">
    <source>
        <dbReference type="EMBL" id="KXW59179.1"/>
    </source>
</evidence>
<dbReference type="Proteomes" id="UP000075653">
    <property type="component" value="Unassembled WGS sequence"/>
</dbReference>
<organism evidence="2 3">
    <name type="scientific">Ferrovum myxofaciens</name>
    <dbReference type="NCBI Taxonomy" id="416213"/>
    <lineage>
        <taxon>Bacteria</taxon>
        <taxon>Pseudomonadati</taxon>
        <taxon>Pseudomonadota</taxon>
        <taxon>Betaproteobacteria</taxon>
        <taxon>Ferrovales</taxon>
        <taxon>Ferrovaceae</taxon>
        <taxon>Ferrovum</taxon>
    </lineage>
</organism>
<dbReference type="PATRIC" id="fig|1789004.3.peg.238"/>
<dbReference type="EMBL" id="LRRD01000004">
    <property type="protein sequence ID" value="KXW59179.1"/>
    <property type="molecule type" value="Genomic_DNA"/>
</dbReference>
<dbReference type="RefSeq" id="WP_031596510.1">
    <property type="nucleotide sequence ID" value="NZ_JPOQ01000026.1"/>
</dbReference>
<reference evidence="2 3" key="1">
    <citation type="submission" date="2016-01" db="EMBL/GenBank/DDBJ databases">
        <title>Genome sequence of the acidophilic iron oxidising Ferrovum strain Z-31.</title>
        <authorList>
            <person name="Poehlein A."/>
            <person name="Ullrich S.R."/>
            <person name="Schloemann M."/>
            <person name="Muehling M."/>
            <person name="Daniel R."/>
        </authorList>
    </citation>
    <scope>NUCLEOTIDE SEQUENCE [LARGE SCALE GENOMIC DNA]</scope>
    <source>
        <strain evidence="2 3">Z-31</strain>
    </source>
</reference>
<feature type="region of interest" description="Disordered" evidence="1">
    <location>
        <begin position="1"/>
        <end position="32"/>
    </location>
</feature>
<dbReference type="STRING" id="1789004.FEMY_02360"/>
<keyword evidence="3" id="KW-1185">Reference proteome</keyword>